<reference evidence="6 7" key="1">
    <citation type="submission" date="2017-01" db="EMBL/GenBank/DDBJ databases">
        <title>Draft genome sequence of Bacillus oleronius.</title>
        <authorList>
            <person name="Allam M."/>
        </authorList>
    </citation>
    <scope>NUCLEOTIDE SEQUENCE [LARGE SCALE GENOMIC DNA]</scope>
    <source>
        <strain evidence="6 7">DSM 9356</strain>
    </source>
</reference>
<dbReference type="GO" id="GO:0005975">
    <property type="term" value="P:carbohydrate metabolic process"/>
    <property type="evidence" value="ECO:0007669"/>
    <property type="project" value="InterPro"/>
</dbReference>
<dbReference type="SUPFAM" id="SSF52279">
    <property type="entry name" value="Beta-D-glucan exohydrolase, C-terminal domain"/>
    <property type="match status" value="1"/>
</dbReference>
<name>A0A8E2I7C6_9BACI</name>
<accession>A0A8E2I7C6</accession>
<evidence type="ECO:0000313" key="7">
    <source>
        <dbReference type="Proteomes" id="UP000189761"/>
    </source>
</evidence>
<feature type="domain" description="Glycoside hydrolase family 3 N-terminal" evidence="4">
    <location>
        <begin position="3"/>
        <end position="328"/>
    </location>
</feature>
<dbReference type="GO" id="GO:0004553">
    <property type="term" value="F:hydrolase activity, hydrolyzing O-glycosyl compounds"/>
    <property type="evidence" value="ECO:0007669"/>
    <property type="project" value="InterPro"/>
</dbReference>
<dbReference type="InterPro" id="IPR050226">
    <property type="entry name" value="NagZ_Beta-hexosaminidase"/>
</dbReference>
<dbReference type="GO" id="GO:0009254">
    <property type="term" value="P:peptidoglycan turnover"/>
    <property type="evidence" value="ECO:0007669"/>
    <property type="project" value="TreeGrafter"/>
</dbReference>
<dbReference type="InterPro" id="IPR036962">
    <property type="entry name" value="Glyco_hydro_3_N_sf"/>
</dbReference>
<dbReference type="Gene3D" id="3.40.50.1700">
    <property type="entry name" value="Glycoside hydrolase family 3 C-terminal domain"/>
    <property type="match status" value="1"/>
</dbReference>
<evidence type="ECO:0000256" key="2">
    <source>
        <dbReference type="ARBA" id="ARBA00022801"/>
    </source>
</evidence>
<dbReference type="PANTHER" id="PTHR30480:SF16">
    <property type="entry name" value="GLYCOSIDE HYDROLASE FAMILY 3 DOMAIN PROTEIN"/>
    <property type="match status" value="1"/>
</dbReference>
<evidence type="ECO:0000256" key="3">
    <source>
        <dbReference type="ARBA" id="ARBA00023295"/>
    </source>
</evidence>
<dbReference type="PRINTS" id="PR00133">
    <property type="entry name" value="GLHYDRLASE3"/>
</dbReference>
<protein>
    <submittedName>
        <fullName evidence="6">Beta-N-acetylhexosaminidase</fullName>
    </submittedName>
</protein>
<dbReference type="SUPFAM" id="SSF51445">
    <property type="entry name" value="(Trans)glycosidases"/>
    <property type="match status" value="1"/>
</dbReference>
<dbReference type="Pfam" id="PF01915">
    <property type="entry name" value="Glyco_hydro_3_C"/>
    <property type="match status" value="1"/>
</dbReference>
<evidence type="ECO:0000259" key="5">
    <source>
        <dbReference type="Pfam" id="PF01915"/>
    </source>
</evidence>
<dbReference type="AlphaFoldDB" id="A0A8E2I7C6"/>
<comment type="caution">
    <text evidence="6">The sequence shown here is derived from an EMBL/GenBank/DDBJ whole genome shotgun (WGS) entry which is preliminary data.</text>
</comment>
<dbReference type="NCBIfam" id="NF003740">
    <property type="entry name" value="PRK05337.1"/>
    <property type="match status" value="1"/>
</dbReference>
<gene>
    <name evidence="6" type="ORF">BWZ43_12910</name>
</gene>
<organism evidence="6 7">
    <name type="scientific">Heyndrickxia oleronia</name>
    <dbReference type="NCBI Taxonomy" id="38875"/>
    <lineage>
        <taxon>Bacteria</taxon>
        <taxon>Bacillati</taxon>
        <taxon>Bacillota</taxon>
        <taxon>Bacilli</taxon>
        <taxon>Bacillales</taxon>
        <taxon>Bacillaceae</taxon>
        <taxon>Heyndrickxia</taxon>
    </lineage>
</organism>
<dbReference type="InterPro" id="IPR036881">
    <property type="entry name" value="Glyco_hydro_3_C_sf"/>
</dbReference>
<keyword evidence="7" id="KW-1185">Reference proteome</keyword>
<sequence length="534" mass="58403">MDLKKKVGQLMVFGFNGKEATPEIKQLIRDYHLGAIILFGRNIGTPEEVLHLTTELQREAKEAGHKHPLLICTDQENGAVRRLGEGTTVFPGAMLLGATNNPDNAFKVGNATGKELKALGINWNLSPVLDVNNNAENPVIGVRSFGETPSNVSLLGQQLMKGMQDAGVITTLKHFPGHGDTSVDSHLDLPTIEHDLERLEVTELLPFKECINNGADTVMTAHICFPAIESQAGLPATLSKKVISGLLREKLHFDGVVTTDCMEMKAVSETFGTPKGAVEAIKAGVDLVMISHNYTPQIRSLEAVIEAVESGEIENSVIESALSRITKLKETYLNWDDIPLNEKGKVPELVGGKEHLEMVNEVYRQGVTVVKNDGGILPLLNDKANRVLMVYPENISTMVVEDKRYSTFSLGESIKEIHPSAEVVKLSNPPTDDEIQEISKKAKQFDTVIIATLSAQKGSNQIKLVEKVFEVNKRVIVVATRSPYDLSNLPDIPGYICTYEFTTPALRTAAEAIYGEKQVEGKLPITLPNIIAQM</sequence>
<dbReference type="EMBL" id="MTLA01000143">
    <property type="protein sequence ID" value="OOP67982.1"/>
    <property type="molecule type" value="Genomic_DNA"/>
</dbReference>
<dbReference type="InterPro" id="IPR002772">
    <property type="entry name" value="Glyco_hydro_3_C"/>
</dbReference>
<comment type="similarity">
    <text evidence="1">Belongs to the glycosyl hydrolase 3 family.</text>
</comment>
<dbReference type="Pfam" id="PF00933">
    <property type="entry name" value="Glyco_hydro_3"/>
    <property type="match status" value="1"/>
</dbReference>
<evidence type="ECO:0000313" key="6">
    <source>
        <dbReference type="EMBL" id="OOP67982.1"/>
    </source>
</evidence>
<keyword evidence="2" id="KW-0378">Hydrolase</keyword>
<dbReference type="InterPro" id="IPR001764">
    <property type="entry name" value="Glyco_hydro_3_N"/>
</dbReference>
<proteinExistence type="inferred from homology"/>
<dbReference type="InterPro" id="IPR017853">
    <property type="entry name" value="GH"/>
</dbReference>
<dbReference type="Gene3D" id="3.20.20.300">
    <property type="entry name" value="Glycoside hydrolase, family 3, N-terminal domain"/>
    <property type="match status" value="1"/>
</dbReference>
<dbReference type="PANTHER" id="PTHR30480">
    <property type="entry name" value="BETA-HEXOSAMINIDASE-RELATED"/>
    <property type="match status" value="1"/>
</dbReference>
<feature type="domain" description="Glycoside hydrolase family 3 C-terminal" evidence="5">
    <location>
        <begin position="368"/>
        <end position="529"/>
    </location>
</feature>
<evidence type="ECO:0000256" key="1">
    <source>
        <dbReference type="ARBA" id="ARBA00005336"/>
    </source>
</evidence>
<dbReference type="Proteomes" id="UP000189761">
    <property type="component" value="Unassembled WGS sequence"/>
</dbReference>
<evidence type="ECO:0000259" key="4">
    <source>
        <dbReference type="Pfam" id="PF00933"/>
    </source>
</evidence>
<dbReference type="RefSeq" id="WP_259548441.1">
    <property type="nucleotide sequence ID" value="NZ_CP065424.1"/>
</dbReference>
<keyword evidence="3" id="KW-0326">Glycosidase</keyword>